<comment type="caution">
    <text evidence="1">The sequence shown here is derived from an EMBL/GenBank/DDBJ whole genome shotgun (WGS) entry which is preliminary data.</text>
</comment>
<dbReference type="AlphaFoldDB" id="A0A7C9J9W8"/>
<evidence type="ECO:0000313" key="2">
    <source>
        <dbReference type="Proteomes" id="UP000479526"/>
    </source>
</evidence>
<dbReference type="Proteomes" id="UP000479526">
    <property type="component" value="Unassembled WGS sequence"/>
</dbReference>
<dbReference type="InterPro" id="IPR055582">
    <property type="entry name" value="DUF7158"/>
</dbReference>
<reference evidence="1 2" key="1">
    <citation type="submission" date="2020-01" db="EMBL/GenBank/DDBJ databases">
        <title>Herbidospora sp. NEAU-GS84 nov., a novel actinomycete isolated from soil.</title>
        <authorList>
            <person name="Han L."/>
        </authorList>
    </citation>
    <scope>NUCLEOTIDE SEQUENCE [LARGE SCALE GENOMIC DNA]</scope>
    <source>
        <strain evidence="1 2">NEAU-GS84</strain>
    </source>
</reference>
<organism evidence="1 2">
    <name type="scientific">Herbidospora solisilvae</name>
    <dbReference type="NCBI Taxonomy" id="2696284"/>
    <lineage>
        <taxon>Bacteria</taxon>
        <taxon>Bacillati</taxon>
        <taxon>Actinomycetota</taxon>
        <taxon>Actinomycetes</taxon>
        <taxon>Streptosporangiales</taxon>
        <taxon>Streptosporangiaceae</taxon>
        <taxon>Herbidospora</taxon>
    </lineage>
</organism>
<sequence>MAATVGGEVVSVAEVDARLAALYDGPLAARLPHPASPEGRNLRRWLVQLMTMERVVAQECDAGGEAVPVELPVALRTGGVVAAVLATPAGRALFDRVRADVPPEEVRGYYDRNRDRHPGRFEDESPRIEARLVHTRREILFARWLEARHREKVTLMPGFEHPGDPRQPDATHRH</sequence>
<dbReference type="Pfam" id="PF23716">
    <property type="entry name" value="DUF7158"/>
    <property type="match status" value="1"/>
</dbReference>
<name>A0A7C9J9W8_9ACTN</name>
<protein>
    <submittedName>
        <fullName evidence="1">Malonyl CoA-ACP transacylase</fullName>
    </submittedName>
</protein>
<keyword evidence="2" id="KW-1185">Reference proteome</keyword>
<evidence type="ECO:0000313" key="1">
    <source>
        <dbReference type="EMBL" id="NAS20401.1"/>
    </source>
</evidence>
<proteinExistence type="predicted"/>
<gene>
    <name evidence="1" type="ORF">GT755_01725</name>
</gene>
<accession>A0A7C9J9W8</accession>
<dbReference type="EMBL" id="WXEW01000001">
    <property type="protein sequence ID" value="NAS20401.1"/>
    <property type="molecule type" value="Genomic_DNA"/>
</dbReference>